<feature type="signal peptide" evidence="1">
    <location>
        <begin position="1"/>
        <end position="21"/>
    </location>
</feature>
<dbReference type="EMBL" id="CP002739">
    <property type="protein sequence ID" value="AEF17642.1"/>
    <property type="molecule type" value="Genomic_DNA"/>
</dbReference>
<proteinExistence type="predicted"/>
<evidence type="ECO:0000313" key="3">
    <source>
        <dbReference type="Proteomes" id="UP000007239"/>
    </source>
</evidence>
<evidence type="ECO:0008006" key="4">
    <source>
        <dbReference type="Google" id="ProtNLM"/>
    </source>
</evidence>
<dbReference type="KEGG" id="txy:Thexy_1612"/>
<keyword evidence="3" id="KW-1185">Reference proteome</keyword>
<dbReference type="RefSeq" id="WP_013788378.1">
    <property type="nucleotide sequence ID" value="NC_015555.1"/>
</dbReference>
<dbReference type="PROSITE" id="PS51257">
    <property type="entry name" value="PROKAR_LIPOPROTEIN"/>
    <property type="match status" value="1"/>
</dbReference>
<evidence type="ECO:0000256" key="1">
    <source>
        <dbReference type="SAM" id="SignalP"/>
    </source>
</evidence>
<dbReference type="AlphaFoldDB" id="F6BHP3"/>
<protein>
    <recommendedName>
        <fullName evidence="4">DUF4829 domain-containing protein</fullName>
    </recommendedName>
</protein>
<reference evidence="2" key="1">
    <citation type="submission" date="2011-05" db="EMBL/GenBank/DDBJ databases">
        <title>Complete sequence of Thermoanaerobacterium xylanolyticum LX-11.</title>
        <authorList>
            <consortium name="US DOE Joint Genome Institute"/>
            <person name="Lucas S."/>
            <person name="Han J."/>
            <person name="Lapidus A."/>
            <person name="Cheng J.-F."/>
            <person name="Goodwin L."/>
            <person name="Pitluck S."/>
            <person name="Peters L."/>
            <person name="Mikhailova N."/>
            <person name="Lu M."/>
            <person name="Han C."/>
            <person name="Tapia R."/>
            <person name="Land M."/>
            <person name="Hauser L."/>
            <person name="Kyrpides N."/>
            <person name="Ivanova N."/>
            <person name="Pagani I."/>
            <person name="Hemme C."/>
            <person name="Woyke T."/>
        </authorList>
    </citation>
    <scope>NUCLEOTIDE SEQUENCE</scope>
    <source>
        <strain evidence="2">LX-11</strain>
    </source>
</reference>
<organism evidence="2 3">
    <name type="scientific">Thermoanaerobacterium xylanolyticum (strain ATCC 49914 / DSM 7097 / LX-11)</name>
    <dbReference type="NCBI Taxonomy" id="858215"/>
    <lineage>
        <taxon>Bacteria</taxon>
        <taxon>Bacillati</taxon>
        <taxon>Bacillota</taxon>
        <taxon>Clostridia</taxon>
        <taxon>Thermoanaerobacterales</taxon>
        <taxon>Thermoanaerobacteraceae</taxon>
        <taxon>Thermoanaerobacterium</taxon>
    </lineage>
</organism>
<dbReference type="HOGENOM" id="CLU_1626304_0_0_9"/>
<gene>
    <name evidence="2" type="ordered locus">Thexy_1612</name>
</gene>
<keyword evidence="1" id="KW-0732">Signal</keyword>
<accession>F6BHP3</accession>
<dbReference type="Proteomes" id="UP000007239">
    <property type="component" value="Chromosome"/>
</dbReference>
<feature type="chain" id="PRO_5003332088" description="DUF4829 domain-containing protein" evidence="1">
    <location>
        <begin position="22"/>
        <end position="163"/>
    </location>
</feature>
<evidence type="ECO:0000313" key="2">
    <source>
        <dbReference type="EMBL" id="AEF17642.1"/>
    </source>
</evidence>
<dbReference type="STRING" id="858215.Thexy_1612"/>
<name>F6BHP3_THEXL</name>
<sequence length="163" mass="18842">MRYIKLLIALFILSVCFFVLAACNNLKNGDIEQVKINKEASINLTVEDENATKVIYNFYKLVVEKKTDEYMSLYTDQMRNLLKEQNVKDDTKYIKSANIEGIEFLKDMPQERGTQEYKVKINLQYENVPDDLKAVAVSGERMLFITLKLENKEWKIASIGTGP</sequence>